<sequence length="470" mass="51156">MSETEIPEPDLFRLGWEEWVALPGLGLPAMKAKVDTGAKTSALHAFDIEPFGPASRPKVRFAIHPIPGREDLSIPCSAEIVDRREVISSNGESEWRYVIAAEIQIGPRTWPIELTLTNRGGMAYRMLLGRQALGEDVVVSPGDSFCQPKLSYDVYHTSEVRQVAPLRVLRIAVLSREGKNYSTTRLVDEGEKRGHVVEVIDTTRCYMALSALSPEVYYDGTRLPRYDAIIPRVGASVTSYGTAVIRQFETIGTYCVNGSEGITASRDKLHAHQILARHKIGMPMTAFAASPKDTNNLISLVGGAPLIVKLLESTQGKGVVLAETKKAAESVITAFRGLKASFLVQQFVKEAAGEDIRCLVVGNKVVAAMKRTGAEGDFRSNLHMGGSATAVRITKAERETAVKAARAFRLNLAGVDLLRSETGPKVLEVNSSPGLEGIEKASGKNIVGLLYDEIEKRARPLPIPKGRRRS</sequence>
<dbReference type="FunFam" id="3.30.1490.20:FF:000005">
    <property type="entry name" value="Probable alpha-L-glutamate ligase 1"/>
    <property type="match status" value="1"/>
</dbReference>
<reference evidence="14 15" key="1">
    <citation type="submission" date="2019-03" db="EMBL/GenBank/DDBJ databases">
        <title>Genomic Encyclopedia of Type Strains, Phase IV (KMG-IV): sequencing the most valuable type-strain genomes for metagenomic binning, comparative biology and taxonomic classification.</title>
        <authorList>
            <person name="Goeker M."/>
        </authorList>
    </citation>
    <scope>NUCLEOTIDE SEQUENCE [LARGE SCALE GENOMIC DNA]</scope>
    <source>
        <strain evidence="14 15">DSM 2781</strain>
    </source>
</reference>
<dbReference type="PROSITE" id="PS50975">
    <property type="entry name" value="ATP_GRASP"/>
    <property type="match status" value="1"/>
</dbReference>
<evidence type="ECO:0000256" key="9">
    <source>
        <dbReference type="ARBA" id="ARBA00023211"/>
    </source>
</evidence>
<evidence type="ECO:0000256" key="3">
    <source>
        <dbReference type="ARBA" id="ARBA00022598"/>
    </source>
</evidence>
<keyword evidence="5 12" id="KW-0547">Nucleotide-binding</keyword>
<evidence type="ECO:0000256" key="12">
    <source>
        <dbReference type="PROSITE-ProRule" id="PRU00409"/>
    </source>
</evidence>
<name>A0A4R2NJ98_RHOAD</name>
<dbReference type="NCBIfam" id="NF007764">
    <property type="entry name" value="PRK10446.1"/>
    <property type="match status" value="1"/>
</dbReference>
<organism evidence="14 15">
    <name type="scientific">Rhodovulum adriaticum</name>
    <name type="common">Rhodopseudomonas adriatica</name>
    <dbReference type="NCBI Taxonomy" id="35804"/>
    <lineage>
        <taxon>Bacteria</taxon>
        <taxon>Pseudomonadati</taxon>
        <taxon>Pseudomonadota</taxon>
        <taxon>Alphaproteobacteria</taxon>
        <taxon>Rhodobacterales</taxon>
        <taxon>Paracoccaceae</taxon>
        <taxon>Rhodovulum</taxon>
    </lineage>
</organism>
<keyword evidence="4" id="KW-0479">Metal-binding</keyword>
<keyword evidence="6 12" id="KW-0067">ATP-binding</keyword>
<dbReference type="Pfam" id="PF05618">
    <property type="entry name" value="Zn_protease"/>
    <property type="match status" value="1"/>
</dbReference>
<dbReference type="InterPro" id="IPR021109">
    <property type="entry name" value="Peptidase_aspartic_dom_sf"/>
</dbReference>
<dbReference type="GO" id="GO:0018169">
    <property type="term" value="F:ribosomal S6-glutamic acid ligase activity"/>
    <property type="evidence" value="ECO:0007669"/>
    <property type="project" value="TreeGrafter"/>
</dbReference>
<comment type="cofactor">
    <cofactor evidence="1">
        <name>Mn(2+)</name>
        <dbReference type="ChEBI" id="CHEBI:29035"/>
    </cofactor>
</comment>
<proteinExistence type="inferred from homology"/>
<dbReference type="RefSeq" id="WP_132604967.1">
    <property type="nucleotide sequence ID" value="NZ_NRRP01000031.1"/>
</dbReference>
<dbReference type="GO" id="GO:0009432">
    <property type="term" value="P:SOS response"/>
    <property type="evidence" value="ECO:0007669"/>
    <property type="project" value="TreeGrafter"/>
</dbReference>
<dbReference type="InterPro" id="IPR013815">
    <property type="entry name" value="ATP_grasp_subdomain_1"/>
</dbReference>
<accession>A0A4R2NJ98</accession>
<keyword evidence="7" id="KW-0460">Magnesium</keyword>
<keyword evidence="15" id="KW-1185">Reference proteome</keyword>
<dbReference type="GO" id="GO:0006412">
    <property type="term" value="P:translation"/>
    <property type="evidence" value="ECO:0007669"/>
    <property type="project" value="UniProtKB-KW"/>
</dbReference>
<keyword evidence="8" id="KW-0648">Protein biosynthesis</keyword>
<evidence type="ECO:0000256" key="7">
    <source>
        <dbReference type="ARBA" id="ARBA00022842"/>
    </source>
</evidence>
<dbReference type="GO" id="GO:0046872">
    <property type="term" value="F:metal ion binding"/>
    <property type="evidence" value="ECO:0007669"/>
    <property type="project" value="UniProtKB-KW"/>
</dbReference>
<dbReference type="Gene3D" id="3.30.1490.20">
    <property type="entry name" value="ATP-grasp fold, A domain"/>
    <property type="match status" value="1"/>
</dbReference>
<keyword evidence="9" id="KW-0464">Manganese</keyword>
<dbReference type="Pfam" id="PF18030">
    <property type="entry name" value="Rimk_N"/>
    <property type="match status" value="1"/>
</dbReference>
<dbReference type="InterPro" id="IPR008503">
    <property type="entry name" value="Asp_endopeptidase"/>
</dbReference>
<dbReference type="GO" id="GO:0005524">
    <property type="term" value="F:ATP binding"/>
    <property type="evidence" value="ECO:0007669"/>
    <property type="project" value="UniProtKB-UniRule"/>
</dbReference>
<dbReference type="NCBIfam" id="TIGR00768">
    <property type="entry name" value="rimK_fam"/>
    <property type="match status" value="1"/>
</dbReference>
<evidence type="ECO:0000256" key="8">
    <source>
        <dbReference type="ARBA" id="ARBA00022917"/>
    </source>
</evidence>
<evidence type="ECO:0000256" key="1">
    <source>
        <dbReference type="ARBA" id="ARBA00001936"/>
    </source>
</evidence>
<dbReference type="Proteomes" id="UP000295733">
    <property type="component" value="Unassembled WGS sequence"/>
</dbReference>
<dbReference type="Pfam" id="PF08443">
    <property type="entry name" value="RimK"/>
    <property type="match status" value="1"/>
</dbReference>
<gene>
    <name evidence="14" type="ORF">EV656_1129</name>
</gene>
<comment type="similarity">
    <text evidence="10">In the C-terminal section; belongs to the RimK family.</text>
</comment>
<evidence type="ECO:0000256" key="11">
    <source>
        <dbReference type="ARBA" id="ARBA00072141"/>
    </source>
</evidence>
<dbReference type="Gene3D" id="2.40.70.10">
    <property type="entry name" value="Acid Proteases"/>
    <property type="match status" value="1"/>
</dbReference>
<dbReference type="OrthoDB" id="3865600at2"/>
<dbReference type="Gene3D" id="3.40.50.20">
    <property type="match status" value="1"/>
</dbReference>
<dbReference type="GO" id="GO:0005737">
    <property type="term" value="C:cytoplasm"/>
    <property type="evidence" value="ECO:0007669"/>
    <property type="project" value="TreeGrafter"/>
</dbReference>
<comment type="caution">
    <text evidence="14">The sequence shown here is derived from an EMBL/GenBank/DDBJ whole genome shotgun (WGS) entry which is preliminary data.</text>
</comment>
<dbReference type="PANTHER" id="PTHR21621:SF7">
    <property type="entry name" value="RIBOSOMAL PROTEIN BS6--L-GLUTAMATE LIGASE"/>
    <property type="match status" value="1"/>
</dbReference>
<comment type="cofactor">
    <cofactor evidence="2">
        <name>Mg(2+)</name>
        <dbReference type="ChEBI" id="CHEBI:18420"/>
    </cofactor>
</comment>
<dbReference type="EMBL" id="SLXL01000012">
    <property type="protein sequence ID" value="TCP21194.1"/>
    <property type="molecule type" value="Genomic_DNA"/>
</dbReference>
<evidence type="ECO:0000313" key="14">
    <source>
        <dbReference type="EMBL" id="TCP21194.1"/>
    </source>
</evidence>
<dbReference type="PANTHER" id="PTHR21621">
    <property type="entry name" value="RIBOSOMAL PROTEIN S6 MODIFICATION PROTEIN"/>
    <property type="match status" value="1"/>
</dbReference>
<evidence type="ECO:0000256" key="2">
    <source>
        <dbReference type="ARBA" id="ARBA00001946"/>
    </source>
</evidence>
<dbReference type="AlphaFoldDB" id="A0A4R2NJ98"/>
<evidence type="ECO:0000256" key="10">
    <source>
        <dbReference type="ARBA" id="ARBA00061239"/>
    </source>
</evidence>
<protein>
    <recommendedName>
        <fullName evidence="11">Probable alpha-L-glutamate ligase</fullName>
    </recommendedName>
</protein>
<evidence type="ECO:0000256" key="4">
    <source>
        <dbReference type="ARBA" id="ARBA00022723"/>
    </source>
</evidence>
<evidence type="ECO:0000256" key="5">
    <source>
        <dbReference type="ARBA" id="ARBA00022741"/>
    </source>
</evidence>
<evidence type="ECO:0000313" key="15">
    <source>
        <dbReference type="Proteomes" id="UP000295733"/>
    </source>
</evidence>
<keyword evidence="3" id="KW-0436">Ligase</keyword>
<dbReference type="SUPFAM" id="SSF50630">
    <property type="entry name" value="Acid proteases"/>
    <property type="match status" value="1"/>
</dbReference>
<feature type="domain" description="ATP-grasp" evidence="13">
    <location>
        <begin position="272"/>
        <end position="455"/>
    </location>
</feature>
<dbReference type="Gene3D" id="3.30.470.20">
    <property type="entry name" value="ATP-grasp fold, B domain"/>
    <property type="match status" value="1"/>
</dbReference>
<dbReference type="InterPro" id="IPR041107">
    <property type="entry name" value="Rimk_N"/>
</dbReference>
<evidence type="ECO:0000259" key="13">
    <source>
        <dbReference type="PROSITE" id="PS50975"/>
    </source>
</evidence>
<dbReference type="InterPro" id="IPR004666">
    <property type="entry name" value="Rp_bS6_RimK/Lys_biosynth_LsyX"/>
</dbReference>
<dbReference type="InterPro" id="IPR013651">
    <property type="entry name" value="ATP-grasp_RimK-type"/>
</dbReference>
<evidence type="ECO:0000256" key="6">
    <source>
        <dbReference type="ARBA" id="ARBA00022840"/>
    </source>
</evidence>
<dbReference type="InterPro" id="IPR011761">
    <property type="entry name" value="ATP-grasp"/>
</dbReference>
<dbReference type="SUPFAM" id="SSF56059">
    <property type="entry name" value="Glutathione synthetase ATP-binding domain-like"/>
    <property type="match status" value="1"/>
</dbReference>